<proteinExistence type="inferred from homology"/>
<dbReference type="PIRSF" id="PIRSF003101">
    <property type="entry name" value="FtsA"/>
    <property type="match status" value="1"/>
</dbReference>
<evidence type="ECO:0000256" key="4">
    <source>
        <dbReference type="ARBA" id="ARBA00023306"/>
    </source>
</evidence>
<dbReference type="Pfam" id="PF14450">
    <property type="entry name" value="FtsA"/>
    <property type="match status" value="2"/>
</dbReference>
<keyword evidence="4 5" id="KW-0131">Cell cycle</keyword>
<dbReference type="SUPFAM" id="SSF53067">
    <property type="entry name" value="Actin-like ATPase domain"/>
    <property type="match status" value="2"/>
</dbReference>
<reference evidence="8" key="1">
    <citation type="journal article" date="2020" name="mSystems">
        <title>Genome- and Community-Level Interaction Insights into Carbon Utilization and Element Cycling Functions of Hydrothermarchaeota in Hydrothermal Sediment.</title>
        <authorList>
            <person name="Zhou Z."/>
            <person name="Liu Y."/>
            <person name="Xu W."/>
            <person name="Pan J."/>
            <person name="Luo Z.H."/>
            <person name="Li M."/>
        </authorList>
    </citation>
    <scope>NUCLEOTIDE SEQUENCE [LARGE SCALE GENOMIC DNA]</scope>
    <source>
        <strain evidence="8">HyVt-460</strain>
    </source>
</reference>
<dbReference type="SMART" id="SM00842">
    <property type="entry name" value="FtsA"/>
    <property type="match status" value="1"/>
</dbReference>
<dbReference type="InterPro" id="IPR003494">
    <property type="entry name" value="SHS2_FtsA"/>
</dbReference>
<name>A0A7V5RPT1_CALAY</name>
<evidence type="ECO:0000256" key="5">
    <source>
        <dbReference type="HAMAP-Rule" id="MF_02033"/>
    </source>
</evidence>
<dbReference type="GO" id="GO:0043093">
    <property type="term" value="P:FtsZ-dependent cytokinesis"/>
    <property type="evidence" value="ECO:0007669"/>
    <property type="project" value="UniProtKB-UniRule"/>
</dbReference>
<dbReference type="FunFam" id="3.30.1490.110:FF:000001">
    <property type="entry name" value="Cell division protein FtsA"/>
    <property type="match status" value="1"/>
</dbReference>
<dbReference type="InterPro" id="IPR050696">
    <property type="entry name" value="FtsA/MreB"/>
</dbReference>
<comment type="similarity">
    <text evidence="5 6">Belongs to the FtsA/MreB family.</text>
</comment>
<sequence>MKKEDIIVGLDIGTTKIAAVVGRLDEYGRLNIVGVGHSPSQGLRRGVVININQTVASIQKAIEEAELMAGQPITRVYAGIAGDHIRSINSTGVISITNEDKIVTEDDVERVLETARAIALPMDREVLHVLPQEYTVDTQPGIKDPVGMSCTRLEAEVHIVTAAAAAAHNIINCIRQAGYDVADIVLEPYASSLAVLEDDERALGVGIVDIGGGTTDIAIFFDGSIRYTSVIGLGGEHVTADISHGLHTSREQAEEIKKKHGVAFQGLLEEDELIRVPGVGGRKPREISRAVLSGIIQPRMSEMLALAMREMEKSNIVDYLGAGIVFTGGAAMLEGLEELAERELGMPVKIGKPHINGGLVESVDSPMYATGVGLLQYAILYRDQEMDDPDDKGIGWVMSRLRRFFEDLFN</sequence>
<dbReference type="PANTHER" id="PTHR32432:SF4">
    <property type="entry name" value="CELL DIVISION PROTEIN FTSA"/>
    <property type="match status" value="1"/>
</dbReference>
<comment type="subcellular location">
    <subcellularLocation>
        <location evidence="5">Cell membrane</location>
        <topology evidence="5">Peripheral membrane protein</topology>
        <orientation evidence="5">Cytoplasmic side</orientation>
    </subcellularLocation>
    <text evidence="5">Localizes to the Z ring in an FtsZ-dependent manner. Targeted to the membrane through a conserved C-terminal amphipathic helix.</text>
</comment>
<evidence type="ECO:0000256" key="3">
    <source>
        <dbReference type="ARBA" id="ARBA00023136"/>
    </source>
</evidence>
<dbReference type="Gene3D" id="3.30.1490.110">
    <property type="match status" value="1"/>
</dbReference>
<gene>
    <name evidence="5 8" type="primary">ftsA</name>
    <name evidence="8" type="ORF">ENJ15_05095</name>
</gene>
<keyword evidence="1 5" id="KW-1003">Cell membrane</keyword>
<evidence type="ECO:0000256" key="2">
    <source>
        <dbReference type="ARBA" id="ARBA00022618"/>
    </source>
</evidence>
<evidence type="ECO:0000259" key="7">
    <source>
        <dbReference type="SMART" id="SM00842"/>
    </source>
</evidence>
<dbReference type="GO" id="GO:0032153">
    <property type="term" value="C:cell division site"/>
    <property type="evidence" value="ECO:0007669"/>
    <property type="project" value="UniProtKB-UniRule"/>
</dbReference>
<dbReference type="PANTHER" id="PTHR32432">
    <property type="entry name" value="CELL DIVISION PROTEIN FTSA-RELATED"/>
    <property type="match status" value="1"/>
</dbReference>
<comment type="function">
    <text evidence="5 6">Cell division protein that is involved in the assembly of the Z ring. May serve as a membrane anchor for the Z ring.</text>
</comment>
<dbReference type="AlphaFoldDB" id="A0A7V5RPT1"/>
<evidence type="ECO:0000313" key="8">
    <source>
        <dbReference type="EMBL" id="HHM02369.1"/>
    </source>
</evidence>
<organism evidence="8">
    <name type="scientific">Caldithrix abyssi</name>
    <dbReference type="NCBI Taxonomy" id="187145"/>
    <lineage>
        <taxon>Bacteria</taxon>
        <taxon>Pseudomonadati</taxon>
        <taxon>Calditrichota</taxon>
        <taxon>Calditrichia</taxon>
        <taxon>Calditrichales</taxon>
        <taxon>Calditrichaceae</taxon>
        <taxon>Caldithrix</taxon>
    </lineage>
</organism>
<dbReference type="Pfam" id="PF02491">
    <property type="entry name" value="SHS2_FTSA"/>
    <property type="match status" value="1"/>
</dbReference>
<dbReference type="HAMAP" id="MF_02033">
    <property type="entry name" value="FtsA"/>
    <property type="match status" value="1"/>
</dbReference>
<evidence type="ECO:0000256" key="6">
    <source>
        <dbReference type="PIRNR" id="PIRNR003101"/>
    </source>
</evidence>
<keyword evidence="2 5" id="KW-0132">Cell division</keyword>
<comment type="subunit">
    <text evidence="5">Self-interacts. Interacts with FtsZ.</text>
</comment>
<dbReference type="Gene3D" id="3.30.420.40">
    <property type="match status" value="1"/>
</dbReference>
<dbReference type="CDD" id="cd24048">
    <property type="entry name" value="ASKHA_NBD_FtsA"/>
    <property type="match status" value="1"/>
</dbReference>
<protein>
    <recommendedName>
        <fullName evidence="5 6">Cell division protein FtsA</fullName>
    </recommendedName>
</protein>
<dbReference type="InterPro" id="IPR043129">
    <property type="entry name" value="ATPase_NBD"/>
</dbReference>
<dbReference type="InterPro" id="IPR020823">
    <property type="entry name" value="Cell_div_FtsA"/>
</dbReference>
<accession>A0A7V5RPT1</accession>
<feature type="domain" description="SHS2" evidence="7">
    <location>
        <begin position="7"/>
        <end position="195"/>
    </location>
</feature>
<keyword evidence="3 5" id="KW-0472">Membrane</keyword>
<dbReference type="EMBL" id="DRLI01000194">
    <property type="protein sequence ID" value="HHM02369.1"/>
    <property type="molecule type" value="Genomic_DNA"/>
</dbReference>
<dbReference type="GO" id="GO:0009898">
    <property type="term" value="C:cytoplasmic side of plasma membrane"/>
    <property type="evidence" value="ECO:0007669"/>
    <property type="project" value="UniProtKB-UniRule"/>
</dbReference>
<dbReference type="NCBIfam" id="TIGR01174">
    <property type="entry name" value="ftsA"/>
    <property type="match status" value="1"/>
</dbReference>
<evidence type="ECO:0000256" key="1">
    <source>
        <dbReference type="ARBA" id="ARBA00022475"/>
    </source>
</evidence>
<dbReference type="Proteomes" id="UP000885771">
    <property type="component" value="Unassembled WGS sequence"/>
</dbReference>
<comment type="caution">
    <text evidence="8">The sequence shown here is derived from an EMBL/GenBank/DDBJ whole genome shotgun (WGS) entry which is preliminary data.</text>
</comment>